<feature type="domain" description="Rhodopsin" evidence="7">
    <location>
        <begin position="2"/>
        <end position="201"/>
    </location>
</feature>
<keyword evidence="3 6" id="KW-1133">Transmembrane helix</keyword>
<keyword evidence="9" id="KW-1185">Reference proteome</keyword>
<evidence type="ECO:0000256" key="3">
    <source>
        <dbReference type="ARBA" id="ARBA00022989"/>
    </source>
</evidence>
<feature type="transmembrane region" description="Helical" evidence="6">
    <location>
        <begin position="100"/>
        <end position="125"/>
    </location>
</feature>
<feature type="transmembrane region" description="Helical" evidence="6">
    <location>
        <begin position="137"/>
        <end position="157"/>
    </location>
</feature>
<feature type="transmembrane region" description="Helical" evidence="6">
    <location>
        <begin position="24"/>
        <end position="48"/>
    </location>
</feature>
<evidence type="ECO:0000256" key="2">
    <source>
        <dbReference type="ARBA" id="ARBA00022692"/>
    </source>
</evidence>
<dbReference type="AlphaFoldDB" id="A0A9W4UV49"/>
<dbReference type="InterPro" id="IPR049326">
    <property type="entry name" value="Rhodopsin_dom_fungi"/>
</dbReference>
<proteinExistence type="inferred from homology"/>
<name>A0A9W4UV49_9PLEO</name>
<evidence type="ECO:0000256" key="4">
    <source>
        <dbReference type="ARBA" id="ARBA00023136"/>
    </source>
</evidence>
<dbReference type="EMBL" id="CAOQHR010000012">
    <property type="protein sequence ID" value="CAI6342044.1"/>
    <property type="molecule type" value="Genomic_DNA"/>
</dbReference>
<feature type="transmembrane region" description="Helical" evidence="6">
    <location>
        <begin position="60"/>
        <end position="80"/>
    </location>
</feature>
<gene>
    <name evidence="8" type="ORF">PDIGIT_LOCUS15246</name>
</gene>
<dbReference type="PANTHER" id="PTHR33048:SF131">
    <property type="entry name" value="INTEGRAL MEMBRANE PROTEIN"/>
    <property type="match status" value="1"/>
</dbReference>
<comment type="caution">
    <text evidence="8">The sequence shown here is derived from an EMBL/GenBank/DDBJ whole genome shotgun (WGS) entry which is preliminary data.</text>
</comment>
<comment type="subcellular location">
    <subcellularLocation>
        <location evidence="1">Membrane</location>
        <topology evidence="1">Multi-pass membrane protein</topology>
    </subcellularLocation>
</comment>
<comment type="similarity">
    <text evidence="5">Belongs to the SAT4 family.</text>
</comment>
<dbReference type="GO" id="GO:0016020">
    <property type="term" value="C:membrane"/>
    <property type="evidence" value="ECO:0007669"/>
    <property type="project" value="UniProtKB-SubCell"/>
</dbReference>
<dbReference type="Proteomes" id="UP001152607">
    <property type="component" value="Unassembled WGS sequence"/>
</dbReference>
<dbReference type="OrthoDB" id="408702at2759"/>
<dbReference type="InterPro" id="IPR052337">
    <property type="entry name" value="SAT4-like"/>
</dbReference>
<protein>
    <recommendedName>
        <fullName evidence="7">Rhodopsin domain-containing protein</fullName>
    </recommendedName>
</protein>
<dbReference type="Pfam" id="PF20684">
    <property type="entry name" value="Fung_rhodopsin"/>
    <property type="match status" value="1"/>
</dbReference>
<sequence length="232" mass="26569">MTQIGFGKHLWDLQHGQLKENLRLFYIASTTYVIVLGMIKVSIVMFYLQIFPYRSFRILSYSLMAYIVSSNLGIFLATVFSCWPVPRFWNRDVPGTCLDVNALAFANSGNAIVQDFLLLIFPMLYIGRLNIPNRRKVVVGIMFAVGTLGFIATIVRLKFLLDFKISIDPTWDYVEVTIWTTIELASGFASVCLPSIRQLVVMFLPEDWFTRFNVGSYRISREEDTRESASKA</sequence>
<evidence type="ECO:0000256" key="5">
    <source>
        <dbReference type="ARBA" id="ARBA00038359"/>
    </source>
</evidence>
<organism evidence="8 9">
    <name type="scientific">Periconia digitata</name>
    <dbReference type="NCBI Taxonomy" id="1303443"/>
    <lineage>
        <taxon>Eukaryota</taxon>
        <taxon>Fungi</taxon>
        <taxon>Dikarya</taxon>
        <taxon>Ascomycota</taxon>
        <taxon>Pezizomycotina</taxon>
        <taxon>Dothideomycetes</taxon>
        <taxon>Pleosporomycetidae</taxon>
        <taxon>Pleosporales</taxon>
        <taxon>Massarineae</taxon>
        <taxon>Periconiaceae</taxon>
        <taxon>Periconia</taxon>
    </lineage>
</organism>
<evidence type="ECO:0000313" key="9">
    <source>
        <dbReference type="Proteomes" id="UP001152607"/>
    </source>
</evidence>
<evidence type="ECO:0000256" key="6">
    <source>
        <dbReference type="SAM" id="Phobius"/>
    </source>
</evidence>
<reference evidence="8" key="1">
    <citation type="submission" date="2023-01" db="EMBL/GenBank/DDBJ databases">
        <authorList>
            <person name="Van Ghelder C."/>
            <person name="Rancurel C."/>
        </authorList>
    </citation>
    <scope>NUCLEOTIDE SEQUENCE</scope>
    <source>
        <strain evidence="8">CNCM I-4278</strain>
    </source>
</reference>
<evidence type="ECO:0000313" key="8">
    <source>
        <dbReference type="EMBL" id="CAI6342044.1"/>
    </source>
</evidence>
<dbReference type="PANTHER" id="PTHR33048">
    <property type="entry name" value="PTH11-LIKE INTEGRAL MEMBRANE PROTEIN (AFU_ORTHOLOGUE AFUA_5G11245)"/>
    <property type="match status" value="1"/>
</dbReference>
<evidence type="ECO:0000259" key="7">
    <source>
        <dbReference type="Pfam" id="PF20684"/>
    </source>
</evidence>
<keyword evidence="4 6" id="KW-0472">Membrane</keyword>
<accession>A0A9W4UV49</accession>
<evidence type="ECO:0000256" key="1">
    <source>
        <dbReference type="ARBA" id="ARBA00004141"/>
    </source>
</evidence>
<keyword evidence="2 6" id="KW-0812">Transmembrane</keyword>